<dbReference type="Gene3D" id="2.60.120.230">
    <property type="match status" value="2"/>
</dbReference>
<sequence length="822" mass="90268">MLKNLIFMFLLAVTAVSFGQASFNFINKPTEFHPDGTLATSSPIIFELSNIPDDADNAINLRFYPYPDGIIIADAPNNIGWTSSSDRLNMTLGILNDADVNNGFYRSVTVDNGNGTFTKTYTIFNVSNNGSGDTYKNGGIVDSENYAPIVRLVKANGQPRFNNSGELVTGNGDNPLIVDQATLDQSPDVVATHLVFSYYPPEENNTTGNGEYPHITANASIDLLGTGDGSGKQNQIITFDAIGKKSTTADPFTVSATSTSGLTNMIYTVESGPATISGNTVTIDGTEGIVTLKAEQAGDNDFNQAESFTQFEIIDISTFSPSISTRLTEDYPIEMPSFYAYPIYVTSSIEEAELISINSIEITVDDTSIPVLGENGLHYALWTPNSYGTHTINIIANGSNGINTTITKTIEVTDNISTRNVQTMDDVVIEFNTENSRDFYGTFTMPQHIGSYNQIMANLVVECPSTTGNCDDWDRRAFIDVKGPDGNWIQIIRYITPYGVGCMHSIDLTDYASLLQGEVEFRMFIDTWGTGGWQISLDLTYQQGTPQYLYSNVDELWDGFWDLGDPNNLQPIPAENYTYNTNVVSSHMRLSNTGHGWGSNNSQNAAEFYEATNYIDIDNVQYYTQNLWNDCNPNPDSCTGQLGSWTFNRAGWCPGTIAPPDIIDMTSQISKGNVDFSYRLDPTYVDECHPNNPSCITGVTCDDCNDGFNPRYHIDVHLINFSNTPLIQGTLDIEEINNTANYELRAYPNPSNGIFNISTTGITSKSIMQVVSISGQILKTYVFNSAEEINNATFDFSSLAKGLYFISIDNNAGQGSLKLLLQ</sequence>
<organism evidence="5 6">
    <name type="scientific">Flavivirga jejuensis</name>
    <dbReference type="NCBI Taxonomy" id="870487"/>
    <lineage>
        <taxon>Bacteria</taxon>
        <taxon>Pseudomonadati</taxon>
        <taxon>Bacteroidota</taxon>
        <taxon>Flavobacteriia</taxon>
        <taxon>Flavobacteriales</taxon>
        <taxon>Flavobacteriaceae</taxon>
        <taxon>Flavivirga</taxon>
    </lineage>
</organism>
<feature type="signal peptide" evidence="3">
    <location>
        <begin position="1"/>
        <end position="19"/>
    </location>
</feature>
<proteinExistence type="predicted"/>
<dbReference type="RefSeq" id="WP_303303849.1">
    <property type="nucleotide sequence ID" value="NZ_BAABDA010000007.1"/>
</dbReference>
<feature type="domain" description="Peptide-N-glycosidase F N-terminal" evidence="4">
    <location>
        <begin position="420"/>
        <end position="541"/>
    </location>
</feature>
<dbReference type="Pfam" id="PF18962">
    <property type="entry name" value="Por_Secre_tail"/>
    <property type="match status" value="1"/>
</dbReference>
<evidence type="ECO:0000256" key="1">
    <source>
        <dbReference type="ARBA" id="ARBA00022729"/>
    </source>
</evidence>
<dbReference type="InterPro" id="IPR026444">
    <property type="entry name" value="Secre_tail"/>
</dbReference>
<dbReference type="NCBIfam" id="TIGR04183">
    <property type="entry name" value="Por_Secre_tail"/>
    <property type="match status" value="1"/>
</dbReference>
<keyword evidence="6" id="KW-1185">Reference proteome</keyword>
<evidence type="ECO:0000256" key="2">
    <source>
        <dbReference type="ARBA" id="ARBA00023157"/>
    </source>
</evidence>
<evidence type="ECO:0000313" key="5">
    <source>
        <dbReference type="EMBL" id="MDO5976546.1"/>
    </source>
</evidence>
<gene>
    <name evidence="5" type="ORF">Q4Q40_20285</name>
</gene>
<dbReference type="InterPro" id="IPR008977">
    <property type="entry name" value="PHM/PNGase_F_dom_sf"/>
</dbReference>
<evidence type="ECO:0000313" key="6">
    <source>
        <dbReference type="Proteomes" id="UP001176806"/>
    </source>
</evidence>
<protein>
    <submittedName>
        <fullName evidence="5">Peptide-N-glycosidase F-related protein</fullName>
    </submittedName>
</protein>
<evidence type="ECO:0000256" key="3">
    <source>
        <dbReference type="SAM" id="SignalP"/>
    </source>
</evidence>
<dbReference type="InterPro" id="IPR015196">
    <property type="entry name" value="PngaseF_N"/>
</dbReference>
<dbReference type="EMBL" id="JAUOEL010000008">
    <property type="protein sequence ID" value="MDO5976546.1"/>
    <property type="molecule type" value="Genomic_DNA"/>
</dbReference>
<keyword evidence="1 3" id="KW-0732">Signal</keyword>
<keyword evidence="2" id="KW-1015">Disulfide bond</keyword>
<dbReference type="InterPro" id="IPR014784">
    <property type="entry name" value="Cu2_ascorb_mOase-like_C"/>
</dbReference>
<dbReference type="Proteomes" id="UP001176806">
    <property type="component" value="Unassembled WGS sequence"/>
</dbReference>
<feature type="chain" id="PRO_5045723504" evidence="3">
    <location>
        <begin position="20"/>
        <end position="822"/>
    </location>
</feature>
<name>A0ABT8WTP5_9FLAO</name>
<accession>A0ABT8WTP5</accession>
<dbReference type="Pfam" id="PF09113">
    <property type="entry name" value="N-glycanase_C"/>
    <property type="match status" value="1"/>
</dbReference>
<dbReference type="InterPro" id="IPR015197">
    <property type="entry name" value="PngaseF_C"/>
</dbReference>
<dbReference type="SUPFAM" id="SSF49742">
    <property type="entry name" value="PHM/PNGase F"/>
    <property type="match status" value="2"/>
</dbReference>
<dbReference type="SMART" id="SM01290">
    <property type="entry name" value="N-glycanase_N"/>
    <property type="match status" value="1"/>
</dbReference>
<evidence type="ECO:0000259" key="4">
    <source>
        <dbReference type="SMART" id="SM01290"/>
    </source>
</evidence>
<comment type="caution">
    <text evidence="5">The sequence shown here is derived from an EMBL/GenBank/DDBJ whole genome shotgun (WGS) entry which is preliminary data.</text>
</comment>
<reference evidence="5" key="1">
    <citation type="submission" date="2023-07" db="EMBL/GenBank/DDBJ databases">
        <title>Two novel species in the genus Flavivirga.</title>
        <authorList>
            <person name="Kwon K."/>
        </authorList>
    </citation>
    <scope>NUCLEOTIDE SEQUENCE</scope>
    <source>
        <strain evidence="5">KACC 14158</strain>
    </source>
</reference>